<keyword evidence="3" id="KW-1185">Reference proteome</keyword>
<proteinExistence type="predicted"/>
<evidence type="ECO:0000313" key="3">
    <source>
        <dbReference type="Proteomes" id="UP001311232"/>
    </source>
</evidence>
<evidence type="ECO:0000313" key="2">
    <source>
        <dbReference type="EMBL" id="KAK5609926.1"/>
    </source>
</evidence>
<feature type="compositionally biased region" description="Pro residues" evidence="1">
    <location>
        <begin position="66"/>
        <end position="76"/>
    </location>
</feature>
<dbReference type="AlphaFoldDB" id="A0AAV9RLS3"/>
<evidence type="ECO:0000256" key="1">
    <source>
        <dbReference type="SAM" id="MobiDB-lite"/>
    </source>
</evidence>
<sequence>MSLASGSQPCFCLSTKASCLPGFTQLLPPLTTESWIFPPSAIRLPAISGAPVQRSPGPHPAEEPTQIPPPYKDSVK</sequence>
<gene>
    <name evidence="2" type="ORF">CRENBAI_013571</name>
</gene>
<dbReference type="Proteomes" id="UP001311232">
    <property type="component" value="Unassembled WGS sequence"/>
</dbReference>
<dbReference type="EMBL" id="JAHHUM010001732">
    <property type="protein sequence ID" value="KAK5609926.1"/>
    <property type="molecule type" value="Genomic_DNA"/>
</dbReference>
<name>A0AAV9RLS3_9TELE</name>
<reference evidence="2 3" key="1">
    <citation type="submission" date="2021-06" db="EMBL/GenBank/DDBJ databases">
        <authorList>
            <person name="Palmer J.M."/>
        </authorList>
    </citation>
    <scope>NUCLEOTIDE SEQUENCE [LARGE SCALE GENOMIC DNA]</scope>
    <source>
        <strain evidence="2 3">MEX-2019</strain>
        <tissue evidence="2">Muscle</tissue>
    </source>
</reference>
<protein>
    <submittedName>
        <fullName evidence="2">Uncharacterized protein</fullName>
    </submittedName>
</protein>
<accession>A0AAV9RLS3</accession>
<comment type="caution">
    <text evidence="2">The sequence shown here is derived from an EMBL/GenBank/DDBJ whole genome shotgun (WGS) entry which is preliminary data.</text>
</comment>
<feature type="region of interest" description="Disordered" evidence="1">
    <location>
        <begin position="47"/>
        <end position="76"/>
    </location>
</feature>
<organism evidence="2 3">
    <name type="scientific">Crenichthys baileyi</name>
    <name type="common">White River springfish</name>
    <dbReference type="NCBI Taxonomy" id="28760"/>
    <lineage>
        <taxon>Eukaryota</taxon>
        <taxon>Metazoa</taxon>
        <taxon>Chordata</taxon>
        <taxon>Craniata</taxon>
        <taxon>Vertebrata</taxon>
        <taxon>Euteleostomi</taxon>
        <taxon>Actinopterygii</taxon>
        <taxon>Neopterygii</taxon>
        <taxon>Teleostei</taxon>
        <taxon>Neoteleostei</taxon>
        <taxon>Acanthomorphata</taxon>
        <taxon>Ovalentaria</taxon>
        <taxon>Atherinomorphae</taxon>
        <taxon>Cyprinodontiformes</taxon>
        <taxon>Goodeidae</taxon>
        <taxon>Crenichthys</taxon>
    </lineage>
</organism>